<dbReference type="InParanoid" id="A0A1I4BMI0"/>
<protein>
    <submittedName>
        <fullName evidence="2">Pimeloyl-ACP methyl ester carboxylesterase</fullName>
    </submittedName>
</protein>
<dbReference type="GO" id="GO:0003824">
    <property type="term" value="F:catalytic activity"/>
    <property type="evidence" value="ECO:0007669"/>
    <property type="project" value="UniProtKB-ARBA"/>
</dbReference>
<evidence type="ECO:0000259" key="1">
    <source>
        <dbReference type="Pfam" id="PF00561"/>
    </source>
</evidence>
<dbReference type="InterPro" id="IPR029058">
    <property type="entry name" value="AB_hydrolase_fold"/>
</dbReference>
<dbReference type="STRING" id="504800.SAMN04488085_103113"/>
<keyword evidence="3" id="KW-1185">Reference proteome</keyword>
<dbReference type="Proteomes" id="UP000199152">
    <property type="component" value="Unassembled WGS sequence"/>
</dbReference>
<gene>
    <name evidence="2" type="ORF">SAMN04488085_103113</name>
</gene>
<dbReference type="OrthoDB" id="5431692at2"/>
<dbReference type="RefSeq" id="WP_091322191.1">
    <property type="nucleotide sequence ID" value="NZ_FOSW01000003.1"/>
</dbReference>
<accession>A0A1I4BMI0</accession>
<dbReference type="InterPro" id="IPR000073">
    <property type="entry name" value="AB_hydrolase_1"/>
</dbReference>
<dbReference type="Gene3D" id="3.40.50.1820">
    <property type="entry name" value="alpha/beta hydrolase"/>
    <property type="match status" value="1"/>
</dbReference>
<reference evidence="2 3" key="1">
    <citation type="submission" date="2016-10" db="EMBL/GenBank/DDBJ databases">
        <authorList>
            <person name="de Groot N.N."/>
        </authorList>
    </citation>
    <scope>NUCLEOTIDE SEQUENCE [LARGE SCALE GENOMIC DNA]</scope>
    <source>
        <strain evidence="2 3">DSM 45317</strain>
    </source>
</reference>
<evidence type="ECO:0000313" key="3">
    <source>
        <dbReference type="Proteomes" id="UP000199152"/>
    </source>
</evidence>
<dbReference type="PRINTS" id="PR00111">
    <property type="entry name" value="ABHYDROLASE"/>
</dbReference>
<name>A0A1I4BMI0_9ACTN</name>
<dbReference type="Pfam" id="PF00561">
    <property type="entry name" value="Abhydrolase_1"/>
    <property type="match status" value="1"/>
</dbReference>
<evidence type="ECO:0000313" key="2">
    <source>
        <dbReference type="EMBL" id="SFK69935.1"/>
    </source>
</evidence>
<dbReference type="AlphaFoldDB" id="A0A1I4BMI0"/>
<dbReference type="EMBL" id="FOSW01000003">
    <property type="protein sequence ID" value="SFK69935.1"/>
    <property type="molecule type" value="Genomic_DNA"/>
</dbReference>
<proteinExistence type="predicted"/>
<feature type="domain" description="AB hydrolase-1" evidence="1">
    <location>
        <begin position="26"/>
        <end position="255"/>
    </location>
</feature>
<dbReference type="PANTHER" id="PTHR46438:SF11">
    <property type="entry name" value="LIPASE-RELATED"/>
    <property type="match status" value="1"/>
</dbReference>
<organism evidence="2 3">
    <name type="scientific">Geodermatophilus ruber</name>
    <dbReference type="NCBI Taxonomy" id="504800"/>
    <lineage>
        <taxon>Bacteria</taxon>
        <taxon>Bacillati</taxon>
        <taxon>Actinomycetota</taxon>
        <taxon>Actinomycetes</taxon>
        <taxon>Geodermatophilales</taxon>
        <taxon>Geodermatophilaceae</taxon>
        <taxon>Geodermatophilus</taxon>
    </lineage>
</organism>
<sequence length="283" mass="30776">MVSPTGKMIQTGDFRTHYIEEGSGDPVILIHGGGAGADGVSNWTTCLPFFAARKRAIAVDLVGFGHSDKPDPAGFTYSQDARNAQLIAFIEALGLEKVSLVGNSMGGATSLGVAMQRPDLVENLVLMGSAGLSGEPNPALGAILGYDFTVEGMRRIIAALANPHFTATEEQVQYRYELSTQPATRAAYAATMKWVREHELAYPPEEIAKIKTRTLVVHGKDDLVVPVAQAYRFLELLENSSGYLIPNCRHWAMIEYPEIFSAVTLDFLDGYRRQTADSVTHGR</sequence>
<dbReference type="SUPFAM" id="SSF53474">
    <property type="entry name" value="alpha/beta-Hydrolases"/>
    <property type="match status" value="1"/>
</dbReference>
<dbReference type="PANTHER" id="PTHR46438">
    <property type="entry name" value="ALPHA/BETA-HYDROLASES SUPERFAMILY PROTEIN"/>
    <property type="match status" value="1"/>
</dbReference>